<dbReference type="GeneID" id="111132466"/>
<keyword evidence="2" id="KW-1185">Reference proteome</keyword>
<feature type="transmembrane region" description="Helical" evidence="1">
    <location>
        <begin position="245"/>
        <end position="265"/>
    </location>
</feature>
<gene>
    <name evidence="3" type="primary">LOC111132466</name>
</gene>
<dbReference type="RefSeq" id="XP_022335985.1">
    <property type="nucleotide sequence ID" value="XM_022480277.1"/>
</dbReference>
<accession>A0A8B8E757</accession>
<dbReference type="KEGG" id="cvn:111132466"/>
<sequence>MVDMQRNMGELRKFSICENELEDVQFRENFRSPDCSLEEHRRRLQTQIVRNREQYHEYEYGGYIERNMPEPDYDGYFSVDIENREYRGARFSINPYIRQNETEEPKSMAIGYMDRGYPPESSYGSPAPEAMVIDRRTEVSNVDVQFQQTGTTSNTQSPFTVQNYPQIQLPTTEKEEIKPRKIWWYTTSRVFSALLILCNLVSDWLQAEGFDDPISDAHDTIKDPLSGGNCTETTGERKQNAANQFLYFTIAGTVLAVGQLVNIIYQIVQNHRLPADVKIPEYVDERTEVFFVNVFVEFPQSFILCRLEKNTSVQCLQCGITINSKKFWRFLNGLVSLASSFWRFLTHVNISSSRGRGSKCSCSNLFDKCTKRLGKCIKGCLLGCIKCLCPCCCCCIYCKTFIPCCCAYVICENCKCSTKSACKNCKCGPGGPSFFSNLATLPTGLVTFVYIYRVLRYFCELEMTYIVFDYVIETIIGRAWDFVF</sequence>
<evidence type="ECO:0000313" key="2">
    <source>
        <dbReference type="Proteomes" id="UP000694844"/>
    </source>
</evidence>
<dbReference type="AlphaFoldDB" id="A0A8B8E757"/>
<proteinExistence type="predicted"/>
<dbReference type="OrthoDB" id="6159517at2759"/>
<keyword evidence="1" id="KW-1133">Transmembrane helix</keyword>
<evidence type="ECO:0000313" key="3">
    <source>
        <dbReference type="RefSeq" id="XP_022335985.1"/>
    </source>
</evidence>
<organism evidence="2 3">
    <name type="scientific">Crassostrea virginica</name>
    <name type="common">Eastern oyster</name>
    <dbReference type="NCBI Taxonomy" id="6565"/>
    <lineage>
        <taxon>Eukaryota</taxon>
        <taxon>Metazoa</taxon>
        <taxon>Spiralia</taxon>
        <taxon>Lophotrochozoa</taxon>
        <taxon>Mollusca</taxon>
        <taxon>Bivalvia</taxon>
        <taxon>Autobranchia</taxon>
        <taxon>Pteriomorphia</taxon>
        <taxon>Ostreida</taxon>
        <taxon>Ostreoidea</taxon>
        <taxon>Ostreidae</taxon>
        <taxon>Crassostrea</taxon>
    </lineage>
</organism>
<protein>
    <submittedName>
        <fullName evidence="3">Uncharacterized protein LOC111132466</fullName>
    </submittedName>
</protein>
<reference evidence="3" key="1">
    <citation type="submission" date="2025-08" db="UniProtKB">
        <authorList>
            <consortium name="RefSeq"/>
        </authorList>
    </citation>
    <scope>IDENTIFICATION</scope>
    <source>
        <tissue evidence="3">Whole sample</tissue>
    </source>
</reference>
<evidence type="ECO:0000256" key="1">
    <source>
        <dbReference type="SAM" id="Phobius"/>
    </source>
</evidence>
<keyword evidence="1" id="KW-0812">Transmembrane</keyword>
<keyword evidence="1" id="KW-0472">Membrane</keyword>
<name>A0A8B8E757_CRAVI</name>
<dbReference type="Proteomes" id="UP000694844">
    <property type="component" value="Chromosome 5"/>
</dbReference>